<feature type="chain" id="PRO_5008544168" description="Lipoprotein" evidence="1">
    <location>
        <begin position="25"/>
        <end position="139"/>
    </location>
</feature>
<protein>
    <recommendedName>
        <fullName evidence="4">Lipoprotein</fullName>
    </recommendedName>
</protein>
<evidence type="ECO:0008006" key="4">
    <source>
        <dbReference type="Google" id="ProtNLM"/>
    </source>
</evidence>
<proteinExistence type="predicted"/>
<name>A0A1B3BCN1_9GAMM</name>
<accession>A0A1B3BCN1</accession>
<keyword evidence="3" id="KW-1185">Reference proteome</keyword>
<dbReference type="Proteomes" id="UP000094147">
    <property type="component" value="Chromosome"/>
</dbReference>
<dbReference type="RefSeq" id="WP_068992996.1">
    <property type="nucleotide sequence ID" value="NZ_CP012418.1"/>
</dbReference>
<dbReference type="AlphaFoldDB" id="A0A1B3BCN1"/>
<gene>
    <name evidence="2" type="ORF">KS2013_1867</name>
</gene>
<sequence length="139" mass="15561" precursor="true">MTKVLMTKVLASLTLLLFPLCAIACNETDQPKLILETISEHDSGCTSFYVITPNTFNGTEIESVLFSSENPSMQFRLEAAPDKDLNLAYSIICVNQTLLSKSELTLYYREPVGADGGMRLCLDEYKYTDLLQYVIKEGE</sequence>
<evidence type="ECO:0000256" key="1">
    <source>
        <dbReference type="SAM" id="SignalP"/>
    </source>
</evidence>
<dbReference type="EMBL" id="CP012418">
    <property type="protein sequence ID" value="AOE50576.1"/>
    <property type="molecule type" value="Genomic_DNA"/>
</dbReference>
<reference evidence="3" key="1">
    <citation type="submission" date="2015-08" db="EMBL/GenBank/DDBJ databases">
        <authorList>
            <person name="Kim K.M."/>
        </authorList>
    </citation>
    <scope>NUCLEOTIDE SEQUENCE [LARGE SCALE GENOMIC DNA]</scope>
    <source>
        <strain evidence="3">KCTC 23892</strain>
    </source>
</reference>
<evidence type="ECO:0000313" key="2">
    <source>
        <dbReference type="EMBL" id="AOE50576.1"/>
    </source>
</evidence>
<organism evidence="2 3">
    <name type="scientific">Kangiella sediminilitoris</name>
    <dbReference type="NCBI Taxonomy" id="1144748"/>
    <lineage>
        <taxon>Bacteria</taxon>
        <taxon>Pseudomonadati</taxon>
        <taxon>Pseudomonadota</taxon>
        <taxon>Gammaproteobacteria</taxon>
        <taxon>Kangiellales</taxon>
        <taxon>Kangiellaceae</taxon>
        <taxon>Kangiella</taxon>
    </lineage>
</organism>
<dbReference type="STRING" id="1144748.KS2013_1867"/>
<feature type="signal peptide" evidence="1">
    <location>
        <begin position="1"/>
        <end position="24"/>
    </location>
</feature>
<keyword evidence="1" id="KW-0732">Signal</keyword>
<dbReference type="KEGG" id="ksd:KS2013_1867"/>
<evidence type="ECO:0000313" key="3">
    <source>
        <dbReference type="Proteomes" id="UP000094147"/>
    </source>
</evidence>